<evidence type="ECO:0000313" key="2">
    <source>
        <dbReference type="Proteomes" id="UP000245926"/>
    </source>
</evidence>
<keyword evidence="2" id="KW-1185">Reference proteome</keyword>
<evidence type="ECO:0000313" key="1">
    <source>
        <dbReference type="EMBL" id="AWN40888.1"/>
    </source>
</evidence>
<dbReference type="Proteomes" id="UP000245926">
    <property type="component" value="Chromosome"/>
</dbReference>
<reference evidence="2" key="1">
    <citation type="submission" date="2018-05" db="EMBL/GenBank/DDBJ databases">
        <title>Complete Genome Sequence of Methylobacterium sp. 17SD2-17.</title>
        <authorList>
            <person name="Srinivasan S."/>
        </authorList>
    </citation>
    <scope>NUCLEOTIDE SEQUENCE [LARGE SCALE GENOMIC DNA]</scope>
    <source>
        <strain evidence="2">17SD2-17</strain>
    </source>
</reference>
<gene>
    <name evidence="1" type="ORF">DK389_10555</name>
</gene>
<accession>A0A2U8W5I1</accession>
<name>A0A2U8W5I1_9HYPH</name>
<organism evidence="1 2">
    <name type="scientific">Methylobacterium durans</name>
    <dbReference type="NCBI Taxonomy" id="2202825"/>
    <lineage>
        <taxon>Bacteria</taxon>
        <taxon>Pseudomonadati</taxon>
        <taxon>Pseudomonadota</taxon>
        <taxon>Alphaproteobacteria</taxon>
        <taxon>Hyphomicrobiales</taxon>
        <taxon>Methylobacteriaceae</taxon>
        <taxon>Methylobacterium</taxon>
    </lineage>
</organism>
<proteinExistence type="predicted"/>
<protein>
    <submittedName>
        <fullName evidence="1">Uncharacterized protein</fullName>
    </submittedName>
</protein>
<dbReference type="RefSeq" id="WP_109889433.1">
    <property type="nucleotide sequence ID" value="NZ_CP029550.1"/>
</dbReference>
<dbReference type="EMBL" id="CP029550">
    <property type="protein sequence ID" value="AWN40888.1"/>
    <property type="molecule type" value="Genomic_DNA"/>
</dbReference>
<dbReference type="KEGG" id="mets:DK389_10555"/>
<dbReference type="AlphaFoldDB" id="A0A2U8W5I1"/>
<sequence length="72" mass="7893">MPTEAARAARIALEAYLRAEAAERRWGAGIPACDIVDLMTDLLLLAKERGYDPCLVIGQVERHLNAETGLSR</sequence>